<comment type="caution">
    <text evidence="1">The sequence shown here is derived from an EMBL/GenBank/DDBJ whole genome shotgun (WGS) entry which is preliminary data.</text>
</comment>
<proteinExistence type="predicted"/>
<evidence type="ECO:0000313" key="1">
    <source>
        <dbReference type="EMBL" id="MFC3074918.1"/>
    </source>
</evidence>
<organism evidence="1 2">
    <name type="scientific">Shinella pollutisoli</name>
    <dbReference type="NCBI Taxonomy" id="2250594"/>
    <lineage>
        <taxon>Bacteria</taxon>
        <taxon>Pseudomonadati</taxon>
        <taxon>Pseudomonadota</taxon>
        <taxon>Alphaproteobacteria</taxon>
        <taxon>Hyphomicrobiales</taxon>
        <taxon>Rhizobiaceae</taxon>
        <taxon>Shinella</taxon>
    </lineage>
</organism>
<dbReference type="RefSeq" id="WP_257315582.1">
    <property type="nucleotide sequence ID" value="NZ_JANFDG010000013.1"/>
</dbReference>
<evidence type="ECO:0000313" key="2">
    <source>
        <dbReference type="Proteomes" id="UP001595377"/>
    </source>
</evidence>
<sequence length="584" mass="62656">MVALKLSAFGGEQPLIKPRLLPDTAAKEAIDVRLVNGALGPVNKPTKKATVANKDHKTIYRHLGTWLSWAGHVHAAPGPVAQDRLYFTGDGAPKVRIGGVNYPLKVPRPSARLTTSKTGTGSGDIQSRLYVYTFVTSFGEESAPAPASAIVTWRPGQTITLSDFQAAPAGRSITRQRIYRSQTGTTGTSFFLIADRAASTADFVDNVAVDAFQEPLKTASWSEPPDGLSGLIAMPNGMMAAFEGKNVYFCEPWHPHAWPEKYIMQVDSEVVGLAAVGGILVVMTKAHPYLMSGGRPDAMRSEKLERSYPCINARSIVDLGYTVCYASHAGLVSVGIDGSVALLTESLFSVEDWRALSPTTVLGGQLHGQYVLFYDTLHPDTGERDVGAMFLNTAGQPYIVRTSAKAAACYFDVAENVLYFKEAGSVIVLQFDPPAGVPSTLHWRSKEFWLTAPVSLGAILVDAAPDISEEQIAAIKAEIDRIVSENADLLAGGALDGELNACPLNHFALNGDALQPVPRLADFASVTIAVYADGELLQVLTRTGKIMRLKAGRKARCWEVGVSASREIEQIVVASSVEELKGIV</sequence>
<dbReference type="EMBL" id="JBHRSP010000029">
    <property type="protein sequence ID" value="MFC3074918.1"/>
    <property type="molecule type" value="Genomic_DNA"/>
</dbReference>
<name>A0ABV7DL07_9HYPH</name>
<dbReference type="Proteomes" id="UP001595377">
    <property type="component" value="Unassembled WGS sequence"/>
</dbReference>
<gene>
    <name evidence="1" type="ORF">ACFOHH_17545</name>
</gene>
<keyword evidence="2" id="KW-1185">Reference proteome</keyword>
<accession>A0ABV7DL07</accession>
<protein>
    <submittedName>
        <fullName evidence="1">Uncharacterized protein</fullName>
    </submittedName>
</protein>
<reference evidence="2" key="1">
    <citation type="journal article" date="2019" name="Int. J. Syst. Evol. Microbiol.">
        <title>The Global Catalogue of Microorganisms (GCM) 10K type strain sequencing project: providing services to taxonomists for standard genome sequencing and annotation.</title>
        <authorList>
            <consortium name="The Broad Institute Genomics Platform"/>
            <consortium name="The Broad Institute Genome Sequencing Center for Infectious Disease"/>
            <person name="Wu L."/>
            <person name="Ma J."/>
        </authorList>
    </citation>
    <scope>NUCLEOTIDE SEQUENCE [LARGE SCALE GENOMIC DNA]</scope>
    <source>
        <strain evidence="2">KCTC 52677</strain>
    </source>
</reference>